<dbReference type="SUPFAM" id="SSF47986">
    <property type="entry name" value="DEATH domain"/>
    <property type="match status" value="1"/>
</dbReference>
<feature type="disulfide bond" evidence="11">
    <location>
        <begin position="210"/>
        <end position="228"/>
    </location>
</feature>
<evidence type="ECO:0000256" key="13">
    <source>
        <dbReference type="SAM" id="SignalP"/>
    </source>
</evidence>
<feature type="disulfide bond" evidence="11">
    <location>
        <begin position="165"/>
        <end position="178"/>
    </location>
</feature>
<accession>A0A556VAN1</accession>
<keyword evidence="4" id="KW-0053">Apoptosis</keyword>
<keyword evidence="5 13" id="KW-0732">Signal</keyword>
<dbReference type="SUPFAM" id="SSF57586">
    <property type="entry name" value="TNF receptor-like"/>
    <property type="match status" value="3"/>
</dbReference>
<dbReference type="AlphaFoldDB" id="A0A556VAN1"/>
<feature type="repeat" description="TNFR-Cys" evidence="11">
    <location>
        <begin position="68"/>
        <end position="101"/>
    </location>
</feature>
<feature type="domain" description="TNFR-Cys" evidence="15">
    <location>
        <begin position="103"/>
        <end position="143"/>
    </location>
</feature>
<evidence type="ECO:0000256" key="11">
    <source>
        <dbReference type="PROSITE-ProRule" id="PRU00206"/>
    </source>
</evidence>
<dbReference type="InterPro" id="IPR034046">
    <property type="entry name" value="TNFRSF16_N"/>
</dbReference>
<dbReference type="GO" id="GO:0007266">
    <property type="term" value="P:Rho protein signal transduction"/>
    <property type="evidence" value="ECO:0007669"/>
    <property type="project" value="TreeGrafter"/>
</dbReference>
<dbReference type="Pfam" id="PF00020">
    <property type="entry name" value="TNFR_c6"/>
    <property type="match status" value="3"/>
</dbReference>
<dbReference type="OrthoDB" id="10061577at2759"/>
<dbReference type="GO" id="GO:0015026">
    <property type="term" value="F:coreceptor activity"/>
    <property type="evidence" value="ECO:0007669"/>
    <property type="project" value="TreeGrafter"/>
</dbReference>
<proteinExistence type="predicted"/>
<evidence type="ECO:0000256" key="4">
    <source>
        <dbReference type="ARBA" id="ARBA00022703"/>
    </source>
</evidence>
<comment type="caution">
    <text evidence="16">The sequence shown here is derived from an EMBL/GenBank/DDBJ whole genome shotgun (WGS) entry which is preliminary data.</text>
</comment>
<keyword evidence="8 12" id="KW-0472">Membrane</keyword>
<dbReference type="PROSITE" id="PS50017">
    <property type="entry name" value="DEATH_DOMAIN"/>
    <property type="match status" value="1"/>
</dbReference>
<feature type="chain" id="PRO_5022186130" evidence="13">
    <location>
        <begin position="21"/>
        <end position="455"/>
    </location>
</feature>
<dbReference type="PROSITE" id="PS00652">
    <property type="entry name" value="TNFR_NGFR_1"/>
    <property type="match status" value="2"/>
</dbReference>
<dbReference type="GO" id="GO:0005886">
    <property type="term" value="C:plasma membrane"/>
    <property type="evidence" value="ECO:0007669"/>
    <property type="project" value="UniProtKB-SubCell"/>
</dbReference>
<sequence>MKLVAVVLFTLYLHITVLKSCNWENIKGLCMLDLPRLSAPRPQDCNCVPSPSSAVPLFLKAHVEAGDACASGRYTSSGECCSLCPAGTGVVSGCAEDDTKCQPCQEGTTFSDSEGLFGCQPCSRCPVGIPQLARCTITQDTRCDCGKGFFLSKQMNDSDAICTPCDMCRQGEGVVRECGPAGNTVCQPCGPGTFSEEKKHSNACMPCSHCQEDEVEIRPCQPKSDTLCMDLELHIFSRNGSEGPWEFPRRPVSPDDERKNRMVTVSEGPNTGSEHHEGGGNNILIYVSVLAAVVLGLLIYVAYKCWKSFQQKAALGKGRAAELNNVVEGEKLHSDSGVFLDSHSLQDSQPGKGIKLDSKQDPRYIDLPPHRQEEVEKLLTEGGSQNWRQLANVLGYEQDRVDMFGRGEDPIHTLLTDWAQQDSATLELLASALSNIERHDVAKALSSPNQGITMV</sequence>
<keyword evidence="7 12" id="KW-1133">Transmembrane helix</keyword>
<dbReference type="PANTHER" id="PTHR46605:SF1">
    <property type="entry name" value="DEATH DOMAIN-CONTAINING MEMBRANE PROTEIN NRADD"/>
    <property type="match status" value="1"/>
</dbReference>
<keyword evidence="9 11" id="KW-1015">Disulfide bond</keyword>
<evidence type="ECO:0000256" key="1">
    <source>
        <dbReference type="ARBA" id="ARBA00004162"/>
    </source>
</evidence>
<evidence type="ECO:0000259" key="14">
    <source>
        <dbReference type="PROSITE" id="PS50017"/>
    </source>
</evidence>
<feature type="domain" description="TNFR-Cys" evidence="15">
    <location>
        <begin position="144"/>
        <end position="186"/>
    </location>
</feature>
<dbReference type="Gene3D" id="1.10.533.10">
    <property type="entry name" value="Death Domain, Fas"/>
    <property type="match status" value="1"/>
</dbReference>
<dbReference type="GO" id="GO:0005035">
    <property type="term" value="F:death receptor activity"/>
    <property type="evidence" value="ECO:0007669"/>
    <property type="project" value="TreeGrafter"/>
</dbReference>
<dbReference type="InterPro" id="IPR011029">
    <property type="entry name" value="DEATH-like_dom_sf"/>
</dbReference>
<evidence type="ECO:0000256" key="12">
    <source>
        <dbReference type="SAM" id="Phobius"/>
    </source>
</evidence>
<dbReference type="Proteomes" id="UP000319801">
    <property type="component" value="Unassembled WGS sequence"/>
</dbReference>
<keyword evidence="16" id="KW-0675">Receptor</keyword>
<name>A0A556VAN1_BAGYA</name>
<dbReference type="EMBL" id="VCAZ01000195">
    <property type="protein sequence ID" value="TTF41812.1"/>
    <property type="molecule type" value="Genomic_DNA"/>
</dbReference>
<evidence type="ECO:0000256" key="5">
    <source>
        <dbReference type="ARBA" id="ARBA00022729"/>
    </source>
</evidence>
<organism evidence="16 17">
    <name type="scientific">Bagarius yarrelli</name>
    <name type="common">Goonch</name>
    <name type="synonym">Bagrus yarrelli</name>
    <dbReference type="NCBI Taxonomy" id="175774"/>
    <lineage>
        <taxon>Eukaryota</taxon>
        <taxon>Metazoa</taxon>
        <taxon>Chordata</taxon>
        <taxon>Craniata</taxon>
        <taxon>Vertebrata</taxon>
        <taxon>Euteleostomi</taxon>
        <taxon>Actinopterygii</taxon>
        <taxon>Neopterygii</taxon>
        <taxon>Teleostei</taxon>
        <taxon>Ostariophysi</taxon>
        <taxon>Siluriformes</taxon>
        <taxon>Sisoridae</taxon>
        <taxon>Sisorinae</taxon>
        <taxon>Bagarius</taxon>
    </lineage>
</organism>
<feature type="repeat" description="TNFR-Cys" evidence="11">
    <location>
        <begin position="103"/>
        <end position="143"/>
    </location>
</feature>
<dbReference type="InterPro" id="IPR000488">
    <property type="entry name" value="Death_dom"/>
</dbReference>
<feature type="domain" description="TNFR-Cys" evidence="15">
    <location>
        <begin position="188"/>
        <end position="228"/>
    </location>
</feature>
<feature type="disulfide bond" evidence="11">
    <location>
        <begin position="122"/>
        <end position="135"/>
    </location>
</feature>
<evidence type="ECO:0000313" key="17">
    <source>
        <dbReference type="Proteomes" id="UP000319801"/>
    </source>
</evidence>
<dbReference type="SMART" id="SM00208">
    <property type="entry name" value="TNFR"/>
    <property type="match status" value="4"/>
</dbReference>
<evidence type="ECO:0000256" key="3">
    <source>
        <dbReference type="ARBA" id="ARBA00022692"/>
    </source>
</evidence>
<dbReference type="Pfam" id="PF18422">
    <property type="entry name" value="TNFR_16_TM"/>
    <property type="match status" value="1"/>
</dbReference>
<feature type="domain" description="Death" evidence="14">
    <location>
        <begin position="372"/>
        <end position="449"/>
    </location>
</feature>
<dbReference type="PANTHER" id="PTHR46605">
    <property type="entry name" value="TUMOR NECROSIS FACTOR RECEPTOR"/>
    <property type="match status" value="1"/>
</dbReference>
<comment type="caution">
    <text evidence="11">Lacks conserved residue(s) required for the propagation of feature annotation.</text>
</comment>
<dbReference type="CDD" id="cd13416">
    <property type="entry name" value="TNFRSF16"/>
    <property type="match status" value="1"/>
</dbReference>
<feature type="repeat" description="TNFR-Cys" evidence="11">
    <location>
        <begin position="144"/>
        <end position="186"/>
    </location>
</feature>
<feature type="disulfide bond" evidence="11">
    <location>
        <begin position="189"/>
        <end position="204"/>
    </location>
</feature>
<keyword evidence="17" id="KW-1185">Reference proteome</keyword>
<evidence type="ECO:0000259" key="15">
    <source>
        <dbReference type="PROSITE" id="PS50050"/>
    </source>
</evidence>
<keyword evidence="3 12" id="KW-0812">Transmembrane</keyword>
<dbReference type="InterPro" id="IPR041448">
    <property type="entry name" value="TNFR16_TM"/>
</dbReference>
<dbReference type="InterPro" id="IPR001368">
    <property type="entry name" value="TNFR/NGFR_Cys_rich_reg"/>
</dbReference>
<dbReference type="Gene3D" id="2.10.50.10">
    <property type="entry name" value="Tumor Necrosis Factor Receptor, subunit A, domain 2"/>
    <property type="match status" value="4"/>
</dbReference>
<dbReference type="PROSITE" id="PS50050">
    <property type="entry name" value="TNFR_NGFR_2"/>
    <property type="match status" value="4"/>
</dbReference>
<dbReference type="CDD" id="cd08311">
    <property type="entry name" value="Death_p75NR"/>
    <property type="match status" value="1"/>
</dbReference>
<gene>
    <name evidence="16" type="ORF">Baya_15037</name>
</gene>
<protein>
    <submittedName>
        <fullName evidence="16">Tumor necrosis factor receptor superfamily member 16</fullName>
    </submittedName>
</protein>
<evidence type="ECO:0000256" key="9">
    <source>
        <dbReference type="ARBA" id="ARBA00023157"/>
    </source>
</evidence>
<dbReference type="InterPro" id="IPR052302">
    <property type="entry name" value="Neurotrophin_rcpt-DD"/>
</dbReference>
<evidence type="ECO:0000313" key="16">
    <source>
        <dbReference type="EMBL" id="TTF41812.1"/>
    </source>
</evidence>
<feature type="disulfide bond" evidence="11">
    <location>
        <begin position="207"/>
        <end position="220"/>
    </location>
</feature>
<evidence type="ECO:0000256" key="10">
    <source>
        <dbReference type="ARBA" id="ARBA00023180"/>
    </source>
</evidence>
<feature type="disulfide bond" evidence="11">
    <location>
        <begin position="104"/>
        <end position="119"/>
    </location>
</feature>
<evidence type="ECO:0000256" key="8">
    <source>
        <dbReference type="ARBA" id="ARBA00023136"/>
    </source>
</evidence>
<dbReference type="GO" id="GO:0006915">
    <property type="term" value="P:apoptotic process"/>
    <property type="evidence" value="ECO:0007669"/>
    <property type="project" value="UniProtKB-KW"/>
</dbReference>
<feature type="domain" description="TNFR-Cys" evidence="15">
    <location>
        <begin position="68"/>
        <end position="101"/>
    </location>
</feature>
<evidence type="ECO:0000256" key="2">
    <source>
        <dbReference type="ARBA" id="ARBA00022475"/>
    </source>
</evidence>
<dbReference type="GO" id="GO:0009986">
    <property type="term" value="C:cell surface"/>
    <property type="evidence" value="ECO:0007669"/>
    <property type="project" value="TreeGrafter"/>
</dbReference>
<evidence type="ECO:0000256" key="6">
    <source>
        <dbReference type="ARBA" id="ARBA00022737"/>
    </source>
</evidence>
<feature type="signal peptide" evidence="13">
    <location>
        <begin position="1"/>
        <end position="20"/>
    </location>
</feature>
<dbReference type="Gene3D" id="6.10.250.1780">
    <property type="match status" value="1"/>
</dbReference>
<feature type="disulfide bond" evidence="11">
    <location>
        <begin position="81"/>
        <end position="94"/>
    </location>
</feature>
<dbReference type="Pfam" id="PF00531">
    <property type="entry name" value="Death"/>
    <property type="match status" value="1"/>
</dbReference>
<feature type="disulfide bond" evidence="11">
    <location>
        <begin position="125"/>
        <end position="143"/>
    </location>
</feature>
<feature type="disulfide bond" evidence="11">
    <location>
        <begin position="168"/>
        <end position="186"/>
    </location>
</feature>
<dbReference type="SMART" id="SM00005">
    <property type="entry name" value="DEATH"/>
    <property type="match status" value="1"/>
</dbReference>
<keyword evidence="2" id="KW-1003">Cell membrane</keyword>
<feature type="transmembrane region" description="Helical" evidence="12">
    <location>
        <begin position="283"/>
        <end position="303"/>
    </location>
</feature>
<dbReference type="GO" id="GO:0048406">
    <property type="term" value="F:nerve growth factor binding"/>
    <property type="evidence" value="ECO:0007669"/>
    <property type="project" value="TreeGrafter"/>
</dbReference>
<keyword evidence="10" id="KW-0325">Glycoprotein</keyword>
<reference evidence="16 17" key="1">
    <citation type="journal article" date="2019" name="Genome Biol. Evol.">
        <title>Whole-Genome Sequencing of the Giant Devil Catfish, Bagarius yarrelli.</title>
        <authorList>
            <person name="Jiang W."/>
            <person name="Lv Y."/>
            <person name="Cheng L."/>
            <person name="Yang K."/>
            <person name="Chao B."/>
            <person name="Wang X."/>
            <person name="Li Y."/>
            <person name="Pan X."/>
            <person name="You X."/>
            <person name="Zhang Y."/>
            <person name="Yang J."/>
            <person name="Li J."/>
            <person name="Zhang X."/>
            <person name="Liu S."/>
            <person name="Sun C."/>
            <person name="Yang J."/>
            <person name="Shi Q."/>
        </authorList>
    </citation>
    <scope>NUCLEOTIDE SEQUENCE [LARGE SCALE GENOMIC DNA]</scope>
    <source>
        <strain evidence="16">JWS20170419001</strain>
        <tissue evidence="16">Muscle</tissue>
    </source>
</reference>
<comment type="subcellular location">
    <subcellularLocation>
        <location evidence="1">Cell membrane</location>
        <topology evidence="1">Single-pass membrane protein</topology>
    </subcellularLocation>
</comment>
<feature type="repeat" description="TNFR-Cys" evidence="11">
    <location>
        <begin position="188"/>
        <end position="228"/>
    </location>
</feature>
<evidence type="ECO:0000256" key="7">
    <source>
        <dbReference type="ARBA" id="ARBA00022989"/>
    </source>
</evidence>
<keyword evidence="6" id="KW-0677">Repeat</keyword>